<organism evidence="2 3">
    <name type="scientific">Coniella lustricola</name>
    <dbReference type="NCBI Taxonomy" id="2025994"/>
    <lineage>
        <taxon>Eukaryota</taxon>
        <taxon>Fungi</taxon>
        <taxon>Dikarya</taxon>
        <taxon>Ascomycota</taxon>
        <taxon>Pezizomycotina</taxon>
        <taxon>Sordariomycetes</taxon>
        <taxon>Sordariomycetidae</taxon>
        <taxon>Diaporthales</taxon>
        <taxon>Schizoparmaceae</taxon>
        <taxon>Coniella</taxon>
    </lineage>
</organism>
<dbReference type="InterPro" id="IPR053169">
    <property type="entry name" value="MUG_Protein"/>
</dbReference>
<dbReference type="EMBL" id="KZ678372">
    <property type="protein sequence ID" value="PSS05144.1"/>
    <property type="molecule type" value="Genomic_DNA"/>
</dbReference>
<dbReference type="GO" id="GO:0005975">
    <property type="term" value="P:carbohydrate metabolic process"/>
    <property type="evidence" value="ECO:0007669"/>
    <property type="project" value="InterPro"/>
</dbReference>
<dbReference type="PANTHER" id="PTHR47791">
    <property type="entry name" value="MEIOTICALLY UP-REGULATED GENE 191 PROTEIN"/>
    <property type="match status" value="1"/>
</dbReference>
<feature type="signal peptide" evidence="1">
    <location>
        <begin position="1"/>
        <end position="22"/>
    </location>
</feature>
<keyword evidence="1" id="KW-0732">Signal</keyword>
<dbReference type="AlphaFoldDB" id="A0A2T3ANA3"/>
<dbReference type="InterPro" id="IPR008928">
    <property type="entry name" value="6-hairpin_glycosidase_sf"/>
</dbReference>
<proteinExistence type="predicted"/>
<feature type="chain" id="PRO_5015687579" evidence="1">
    <location>
        <begin position="23"/>
        <end position="342"/>
    </location>
</feature>
<reference evidence="2 3" key="1">
    <citation type="journal article" date="2018" name="Mycol. Prog.">
        <title>Coniella lustricola, a new species from submerged detritus.</title>
        <authorList>
            <person name="Raudabaugh D.B."/>
            <person name="Iturriaga T."/>
            <person name="Carver A."/>
            <person name="Mondo S."/>
            <person name="Pangilinan J."/>
            <person name="Lipzen A."/>
            <person name="He G."/>
            <person name="Amirebrahimi M."/>
            <person name="Grigoriev I.V."/>
            <person name="Miller A.N."/>
        </authorList>
    </citation>
    <scope>NUCLEOTIDE SEQUENCE [LARGE SCALE GENOMIC DNA]</scope>
    <source>
        <strain evidence="2 3">B22-T-1</strain>
    </source>
</reference>
<dbReference type="Gene3D" id="1.50.10.20">
    <property type="match status" value="1"/>
</dbReference>
<accession>A0A2T3ANA3</accession>
<evidence type="ECO:0000313" key="2">
    <source>
        <dbReference type="EMBL" id="PSS05144.1"/>
    </source>
</evidence>
<keyword evidence="3" id="KW-1185">Reference proteome</keyword>
<dbReference type="GO" id="GO:0016787">
    <property type="term" value="F:hydrolase activity"/>
    <property type="evidence" value="ECO:0007669"/>
    <property type="project" value="UniProtKB-KW"/>
</dbReference>
<dbReference type="Proteomes" id="UP000241462">
    <property type="component" value="Unassembled WGS sequence"/>
</dbReference>
<protein>
    <submittedName>
        <fullName evidence="2">Putative glycosyl hydrolase</fullName>
    </submittedName>
</protein>
<dbReference type="Pfam" id="PF03663">
    <property type="entry name" value="Glyco_hydro_76"/>
    <property type="match status" value="1"/>
</dbReference>
<keyword evidence="2" id="KW-0378">Hydrolase</keyword>
<gene>
    <name evidence="2" type="ORF">BD289DRAFT_457506</name>
</gene>
<name>A0A2T3ANA3_9PEZI</name>
<dbReference type="InterPro" id="IPR005198">
    <property type="entry name" value="Glyco_hydro_76"/>
</dbReference>
<dbReference type="OrthoDB" id="9984024at2759"/>
<dbReference type="InParanoid" id="A0A2T3ANA3"/>
<dbReference type="STRING" id="2025994.A0A2T3ANA3"/>
<sequence length="342" mass="37456">MRRYTHLAITVAGLLRFGQVFGLSDSHSLKNNTSVAWWVTGTALQAVCDYMYISGDTKYLSMAEYTVNAQSGPLAWWPEGNGDFRADSTDDTGWWALALVRMYDLTGNRTYLDIAQLDEAYIYSYWNTWTCNGGVIWDIPDLTYKNAISNELYMKLAASLHNRIPGDTEYLGKAVAEWDWFVQSGMINSDSLVNDGLTDDCVNNGETEWSYNQGVILGAAAELYKATQNVSYLDTATAIANAVLASPVLSPNGILTEYGCEPADCDNDQQAFKGIFGRNLAELNILLADRPFSAYLASNVASVGANDEVDGFFGISWAGPYSNATIGTQASVVSLLVANVWQ</sequence>
<dbReference type="PANTHER" id="PTHR47791:SF3">
    <property type="entry name" value="MEIOTICALLY UP-REGULATED GENE 191 PROTEIN"/>
    <property type="match status" value="1"/>
</dbReference>
<evidence type="ECO:0000256" key="1">
    <source>
        <dbReference type="SAM" id="SignalP"/>
    </source>
</evidence>
<dbReference type="SUPFAM" id="SSF48208">
    <property type="entry name" value="Six-hairpin glycosidases"/>
    <property type="match status" value="1"/>
</dbReference>
<evidence type="ECO:0000313" key="3">
    <source>
        <dbReference type="Proteomes" id="UP000241462"/>
    </source>
</evidence>